<evidence type="ECO:0000313" key="3">
    <source>
        <dbReference type="Proteomes" id="UP001286563"/>
    </source>
</evidence>
<reference evidence="1" key="1">
    <citation type="submission" date="2023-10" db="EMBL/GenBank/DDBJ databases">
        <title>Genome sequences of Mycoplasma ovipneumoniae isolated from goats.</title>
        <authorList>
            <person name="Spergser J."/>
        </authorList>
    </citation>
    <scope>NUCLEOTIDE SEQUENCE</scope>
    <source>
        <strain evidence="1">168</strain>
        <strain evidence="2">279</strain>
    </source>
</reference>
<dbReference type="Proteomes" id="UP001276398">
    <property type="component" value="Unassembled WGS sequence"/>
</dbReference>
<protein>
    <submittedName>
        <fullName evidence="1">Uncharacterized protein</fullName>
    </submittedName>
</protein>
<evidence type="ECO:0000313" key="1">
    <source>
        <dbReference type="EMBL" id="MDW2893329.1"/>
    </source>
</evidence>
<dbReference type="AlphaFoldDB" id="A0AAJ2UD23"/>
<name>A0AAJ2UD23_9BACT</name>
<dbReference type="EMBL" id="JAWPEX010000010">
    <property type="protein sequence ID" value="MDW2898313.1"/>
    <property type="molecule type" value="Genomic_DNA"/>
</dbReference>
<organism evidence="1 3">
    <name type="scientific">Mesomycoplasma ovipneumoniae</name>
    <dbReference type="NCBI Taxonomy" id="29562"/>
    <lineage>
        <taxon>Bacteria</taxon>
        <taxon>Bacillati</taxon>
        <taxon>Mycoplasmatota</taxon>
        <taxon>Mycoplasmoidales</taxon>
        <taxon>Metamycoplasmataceae</taxon>
        <taxon>Mesomycoplasma</taxon>
    </lineage>
</organism>
<dbReference type="RefSeq" id="WP_318052595.1">
    <property type="nucleotide sequence ID" value="NZ_JAWPEX010000010.1"/>
</dbReference>
<dbReference type="Proteomes" id="UP001286563">
    <property type="component" value="Unassembled WGS sequence"/>
</dbReference>
<gene>
    <name evidence="1" type="ORF">R7U35_01315</name>
    <name evidence="2" type="ORF">R7V77_03155</name>
</gene>
<sequence length="140" mass="16714">MSKIIELEIKNLSKEDKKELIEYINKSGYKKIDPKNADKELEAYFQDYPTEFIAFQKEYKNSLYNQAIKEHGFKDLTYEDMIKNLTPEQKEKIVRDISSMVKSLKMGQIFKIKKDENGNYFYEDPSLENEKIEDMSEEEK</sequence>
<accession>A0AAJ2UD23</accession>
<dbReference type="EMBL" id="JAWPFC010000003">
    <property type="protein sequence ID" value="MDW2893329.1"/>
    <property type="molecule type" value="Genomic_DNA"/>
</dbReference>
<proteinExistence type="predicted"/>
<evidence type="ECO:0000313" key="2">
    <source>
        <dbReference type="EMBL" id="MDW2898313.1"/>
    </source>
</evidence>
<comment type="caution">
    <text evidence="1">The sequence shown here is derived from an EMBL/GenBank/DDBJ whole genome shotgun (WGS) entry which is preliminary data.</text>
</comment>